<dbReference type="SMART" id="SM00267">
    <property type="entry name" value="GGDEF"/>
    <property type="match status" value="1"/>
</dbReference>
<dbReference type="Pfam" id="PF07495">
    <property type="entry name" value="Y_Y_Y"/>
    <property type="match status" value="1"/>
</dbReference>
<keyword evidence="6" id="KW-1185">Reference proteome</keyword>
<gene>
    <name evidence="5" type="ORF">EPA99_00620</name>
</gene>
<comment type="caution">
    <text evidence="5">The sequence shown here is derived from an EMBL/GenBank/DDBJ whole genome shotgun (WGS) entry which is preliminary data.</text>
</comment>
<evidence type="ECO:0000256" key="1">
    <source>
        <dbReference type="ARBA" id="ARBA00001946"/>
    </source>
</evidence>
<evidence type="ECO:0000259" key="4">
    <source>
        <dbReference type="PROSITE" id="PS50887"/>
    </source>
</evidence>
<dbReference type="EMBL" id="SAWZ01000001">
    <property type="protein sequence ID" value="RXR08369.1"/>
    <property type="molecule type" value="Genomic_DNA"/>
</dbReference>
<evidence type="ECO:0000256" key="2">
    <source>
        <dbReference type="ARBA" id="ARBA00012528"/>
    </source>
</evidence>
<dbReference type="InterPro" id="IPR050469">
    <property type="entry name" value="Diguanylate_Cyclase"/>
</dbReference>
<dbReference type="InterPro" id="IPR000160">
    <property type="entry name" value="GGDEF_dom"/>
</dbReference>
<dbReference type="EC" id="2.7.7.65" evidence="2"/>
<dbReference type="AlphaFoldDB" id="A0A4Q1JZ58"/>
<keyword evidence="3" id="KW-0812">Transmembrane</keyword>
<dbReference type="GO" id="GO:0052621">
    <property type="term" value="F:diguanylate cyclase activity"/>
    <property type="evidence" value="ECO:0007669"/>
    <property type="project" value="UniProtKB-EC"/>
</dbReference>
<dbReference type="Pfam" id="PF07494">
    <property type="entry name" value="Reg_prop"/>
    <property type="match status" value="4"/>
</dbReference>
<accession>A0A4Q1JZ58</accession>
<feature type="transmembrane region" description="Helical" evidence="3">
    <location>
        <begin position="781"/>
        <end position="800"/>
    </location>
</feature>
<dbReference type="GO" id="GO:0005886">
    <property type="term" value="C:plasma membrane"/>
    <property type="evidence" value="ECO:0007669"/>
    <property type="project" value="TreeGrafter"/>
</dbReference>
<dbReference type="CDD" id="cd01949">
    <property type="entry name" value="GGDEF"/>
    <property type="match status" value="1"/>
</dbReference>
<name>A0A4Q1JZ58_9GAMM</name>
<dbReference type="GO" id="GO:0043709">
    <property type="term" value="P:cell adhesion involved in single-species biofilm formation"/>
    <property type="evidence" value="ECO:0007669"/>
    <property type="project" value="TreeGrafter"/>
</dbReference>
<feature type="domain" description="GGDEF" evidence="4">
    <location>
        <begin position="885"/>
        <end position="1016"/>
    </location>
</feature>
<dbReference type="PANTHER" id="PTHR45138:SF24">
    <property type="entry name" value="DIGUANYLATE CYCLASE DGCC-RELATED"/>
    <property type="match status" value="1"/>
</dbReference>
<dbReference type="InterPro" id="IPR015943">
    <property type="entry name" value="WD40/YVTN_repeat-like_dom_sf"/>
</dbReference>
<dbReference type="RefSeq" id="WP_129469262.1">
    <property type="nucleotide sequence ID" value="NZ_SAWZ01000001.1"/>
</dbReference>
<dbReference type="OrthoDB" id="176203at2"/>
<keyword evidence="3" id="KW-1133">Transmembrane helix</keyword>
<dbReference type="Gene3D" id="3.30.70.270">
    <property type="match status" value="1"/>
</dbReference>
<dbReference type="InterPro" id="IPR043128">
    <property type="entry name" value="Rev_trsase/Diguanyl_cyclase"/>
</dbReference>
<dbReference type="Pfam" id="PF00990">
    <property type="entry name" value="GGDEF"/>
    <property type="match status" value="1"/>
</dbReference>
<dbReference type="FunFam" id="3.30.70.270:FF:000001">
    <property type="entry name" value="Diguanylate cyclase domain protein"/>
    <property type="match status" value="1"/>
</dbReference>
<dbReference type="InterPro" id="IPR029787">
    <property type="entry name" value="Nucleotide_cyclase"/>
</dbReference>
<dbReference type="InterPro" id="IPR011123">
    <property type="entry name" value="Y_Y_Y"/>
</dbReference>
<evidence type="ECO:0000313" key="6">
    <source>
        <dbReference type="Proteomes" id="UP000289784"/>
    </source>
</evidence>
<dbReference type="InterPro" id="IPR011110">
    <property type="entry name" value="Reg_prop"/>
</dbReference>
<dbReference type="Proteomes" id="UP000289784">
    <property type="component" value="Unassembled WGS sequence"/>
</dbReference>
<keyword evidence="3" id="KW-0472">Membrane</keyword>
<evidence type="ECO:0000256" key="3">
    <source>
        <dbReference type="SAM" id="Phobius"/>
    </source>
</evidence>
<dbReference type="SUPFAM" id="SSF55073">
    <property type="entry name" value="Nucleotide cyclase"/>
    <property type="match status" value="1"/>
</dbReference>
<dbReference type="PROSITE" id="PS50887">
    <property type="entry name" value="GGDEF"/>
    <property type="match status" value="1"/>
</dbReference>
<comment type="cofactor">
    <cofactor evidence="1">
        <name>Mg(2+)</name>
        <dbReference type="ChEBI" id="CHEBI:18420"/>
    </cofactor>
</comment>
<sequence>MQYSSQVRDGRISARLAVGARLRLGLLVLLLALQLALAGAAQLAHAAAPAQPPSPPLRDYALDVWTSREGLPHNSIRDIAQTRDGYLWFATWEGVARYNGLDFTLFDRQSKPALADNGVGALYVDPHGALWLSDSRGNVSRYSPDGRIKVWPRPAKVPNVLIQGMAMDAQGRLWLLYDGSGLGYLTPEGDYVYQAPPPQSPLNDTYMRIAIDARQRIWVGTLQGAAYRDTDGRVHNASHELGLPPGYAWPYLAGDGTLWLVVEDRIYRLEGERAVLVHRLEGMGRLTALLQDRHGELWIGTENNGVLRAGRHGVERLSPAQAMPQGRVVSLQEDREGSIWIGINGGLARLRETLFTNTTTRDGLHSDYVRAVIEDPDGDLWIGTSIGLQRLDARRALHDVPLPTSTGKPPSVLSLALDRKGRLWIGSYADGLYRLERSGAVTRFRAAQGIPEGTLRGISVDEQDRVWVATQHGVRYVQDDLVHVPEVPGMPQGLMTAVQAGQGEVWMGTLEGAEVLRGGKLSQYRFDEIGGARSVFGFTRIGDAQWIATDRGLYRLRGGKLARVGLEQGLPVDTVFQLVADRAGNDWITSNRGMLRVDPAELTRVADGVQARIEVTRYNEMDGMANAQGNGSSGPGVAVRRDGSLWFATAGGVATVDPSRLRWFQSRPAPPSVIESVTLDSLPVAWRDTPGRLRIEGGHRLTVNYVGLSYLLPERTRYRTWLEGLDDGWIERGRLRSVEFIGLPPGDYTLHVAAAHPDGSWSEQEARLRFSIMPLWWQRRSVQAVIMVLAGLLLFAMYRYRVGRYARRSERLERVVTARTQDLQAQAERLRQADQEKSTLLERLRHQSESFERQAREDALTGLPNRRAFEERLSVEMARAQRSDRPLCLVALDVDHFKKVNDQYSHSVGDAVLKQVGRLLLQASRASDMAARTGGEEFCLVLTDTTQEQAARACERLRRLFHAQLGWGGVAGMRITFSAGLVQLRAGDAQPHDLYQRADRLLYRAKHGGRDRVELE</sequence>
<proteinExistence type="predicted"/>
<dbReference type="SUPFAM" id="SSF63829">
    <property type="entry name" value="Calcium-dependent phosphotriesterase"/>
    <property type="match status" value="3"/>
</dbReference>
<dbReference type="PANTHER" id="PTHR45138">
    <property type="entry name" value="REGULATORY COMPONENTS OF SENSORY TRANSDUCTION SYSTEM"/>
    <property type="match status" value="1"/>
</dbReference>
<dbReference type="Gene3D" id="2.130.10.10">
    <property type="entry name" value="YVTN repeat-like/Quinoprotein amine dehydrogenase"/>
    <property type="match status" value="4"/>
</dbReference>
<dbReference type="Gene3D" id="2.60.40.10">
    <property type="entry name" value="Immunoglobulins"/>
    <property type="match status" value="1"/>
</dbReference>
<protein>
    <recommendedName>
        <fullName evidence="2">diguanylate cyclase</fullName>
        <ecNumber evidence="2">2.7.7.65</ecNumber>
    </recommendedName>
</protein>
<dbReference type="GO" id="GO:1902201">
    <property type="term" value="P:negative regulation of bacterial-type flagellum-dependent cell motility"/>
    <property type="evidence" value="ECO:0007669"/>
    <property type="project" value="TreeGrafter"/>
</dbReference>
<dbReference type="NCBIfam" id="TIGR00254">
    <property type="entry name" value="GGDEF"/>
    <property type="match status" value="1"/>
</dbReference>
<dbReference type="InterPro" id="IPR013783">
    <property type="entry name" value="Ig-like_fold"/>
</dbReference>
<organism evidence="5 6">
    <name type="scientific">Pseudoxanthomonas composti</name>
    <dbReference type="NCBI Taxonomy" id="2137479"/>
    <lineage>
        <taxon>Bacteria</taxon>
        <taxon>Pseudomonadati</taxon>
        <taxon>Pseudomonadota</taxon>
        <taxon>Gammaproteobacteria</taxon>
        <taxon>Lysobacterales</taxon>
        <taxon>Lysobacteraceae</taxon>
        <taxon>Pseudoxanthomonas</taxon>
    </lineage>
</organism>
<evidence type="ECO:0000313" key="5">
    <source>
        <dbReference type="EMBL" id="RXR08369.1"/>
    </source>
</evidence>
<reference evidence="5 6" key="1">
    <citation type="submission" date="2019-01" db="EMBL/GenBank/DDBJ databases">
        <title>Pseudoxanthomonas composti sp. nov., isolated from compost.</title>
        <authorList>
            <person name="Yang G."/>
        </authorList>
    </citation>
    <scope>NUCLEOTIDE SEQUENCE [LARGE SCALE GENOMIC DNA]</scope>
    <source>
        <strain evidence="5 6">GSS15</strain>
    </source>
</reference>